<dbReference type="EMBL" id="KE524947">
    <property type="protein sequence ID" value="KFB38390.1"/>
    <property type="molecule type" value="Genomic_DNA"/>
</dbReference>
<reference evidence="2" key="2">
    <citation type="submission" date="2020-05" db="UniProtKB">
        <authorList>
            <consortium name="EnsemblMetazoa"/>
        </authorList>
    </citation>
    <scope>IDENTIFICATION</scope>
</reference>
<sequence>MPIHPGTVTRSINRTIASELPSGHSWHEVGNTPQFYDPLATIITPFQHGIDDGVQGERVNNTAVNVGVKKMADIPHVGQRWRAQALLNVEPPPNALRTGGCKPYRVTIDAKQLQR</sequence>
<accession>A0A084VK96</accession>
<organism evidence="1">
    <name type="scientific">Anopheles sinensis</name>
    <name type="common">Mosquito</name>
    <dbReference type="NCBI Taxonomy" id="74873"/>
    <lineage>
        <taxon>Eukaryota</taxon>
        <taxon>Metazoa</taxon>
        <taxon>Ecdysozoa</taxon>
        <taxon>Arthropoda</taxon>
        <taxon>Hexapoda</taxon>
        <taxon>Insecta</taxon>
        <taxon>Pterygota</taxon>
        <taxon>Neoptera</taxon>
        <taxon>Endopterygota</taxon>
        <taxon>Diptera</taxon>
        <taxon>Nematocera</taxon>
        <taxon>Culicoidea</taxon>
        <taxon>Culicidae</taxon>
        <taxon>Anophelinae</taxon>
        <taxon>Anopheles</taxon>
    </lineage>
</organism>
<evidence type="ECO:0000313" key="2">
    <source>
        <dbReference type="EnsemblMetazoa" id="ASIC005796-PA"/>
    </source>
</evidence>
<dbReference type="VEuPathDB" id="VectorBase:ASIC005796"/>
<dbReference type="EMBL" id="ATLV01014168">
    <property type="status" value="NOT_ANNOTATED_CDS"/>
    <property type="molecule type" value="Genomic_DNA"/>
</dbReference>
<dbReference type="AlphaFoldDB" id="A0A084VK96"/>
<gene>
    <name evidence="1" type="ORF">ZHAS_00005796</name>
</gene>
<dbReference type="EnsemblMetazoa" id="ASIC005796-RA">
    <property type="protein sequence ID" value="ASIC005796-PA"/>
    <property type="gene ID" value="ASIC005796"/>
</dbReference>
<evidence type="ECO:0000313" key="3">
    <source>
        <dbReference type="Proteomes" id="UP000030765"/>
    </source>
</evidence>
<protein>
    <submittedName>
        <fullName evidence="1 2">Uncharacterized protein</fullName>
    </submittedName>
</protein>
<proteinExistence type="predicted"/>
<evidence type="ECO:0000313" key="1">
    <source>
        <dbReference type="EMBL" id="KFB38390.1"/>
    </source>
</evidence>
<dbReference type="Proteomes" id="UP000030765">
    <property type="component" value="Unassembled WGS sequence"/>
</dbReference>
<reference evidence="1 3" key="1">
    <citation type="journal article" date="2014" name="BMC Genomics">
        <title>Genome sequence of Anopheles sinensis provides insight into genetics basis of mosquito competence for malaria parasites.</title>
        <authorList>
            <person name="Zhou D."/>
            <person name="Zhang D."/>
            <person name="Ding G."/>
            <person name="Shi L."/>
            <person name="Hou Q."/>
            <person name="Ye Y."/>
            <person name="Xu Y."/>
            <person name="Zhou H."/>
            <person name="Xiong C."/>
            <person name="Li S."/>
            <person name="Yu J."/>
            <person name="Hong S."/>
            <person name="Yu X."/>
            <person name="Zou P."/>
            <person name="Chen C."/>
            <person name="Chang X."/>
            <person name="Wang W."/>
            <person name="Lv Y."/>
            <person name="Sun Y."/>
            <person name="Ma L."/>
            <person name="Shen B."/>
            <person name="Zhu C."/>
        </authorList>
    </citation>
    <scope>NUCLEOTIDE SEQUENCE [LARGE SCALE GENOMIC DNA]</scope>
</reference>
<keyword evidence="3" id="KW-1185">Reference proteome</keyword>
<name>A0A084VK96_ANOSI</name>